<comment type="catalytic activity">
    <reaction evidence="3 4">
        <text>GTP + 3 H2O = 2-amino-5-formylamino-6-(5-phospho-D-ribosylamino)pyrimidin-4(3H)-one + 2 phosphate + 2 H(+)</text>
        <dbReference type="Rhea" id="RHEA:22468"/>
        <dbReference type="ChEBI" id="CHEBI:15377"/>
        <dbReference type="ChEBI" id="CHEBI:15378"/>
        <dbReference type="ChEBI" id="CHEBI:37565"/>
        <dbReference type="ChEBI" id="CHEBI:43474"/>
        <dbReference type="ChEBI" id="CHEBI:57258"/>
        <dbReference type="EC" id="3.5.4.29"/>
    </reaction>
</comment>
<dbReference type="HAMAP" id="MF_00608">
    <property type="entry name" value="GTP_cyclohydro_3"/>
    <property type="match status" value="1"/>
</dbReference>
<dbReference type="InterPro" id="IPR029787">
    <property type="entry name" value="Nucleotide_cyclase"/>
</dbReference>
<comment type="similarity">
    <text evidence="3 4">Belongs to the archaeal-type GTP cyclohydrolase family.</text>
</comment>
<dbReference type="GO" id="GO:0043740">
    <property type="term" value="F:GTP cyclohydrolase IIa activity"/>
    <property type="evidence" value="ECO:0007669"/>
    <property type="project" value="UniProtKB-UniRule"/>
</dbReference>
<gene>
    <name evidence="3" type="primary">gch3</name>
    <name evidence="5" type="ORF">CF15_00805</name>
</gene>
<dbReference type="PANTHER" id="PTHR42202:SF1">
    <property type="entry name" value="GTP CYCLOHYDROLASE III"/>
    <property type="match status" value="1"/>
</dbReference>
<keyword evidence="6" id="KW-1185">Reference proteome</keyword>
<accession>A0A0V8RTP3</accession>
<dbReference type="STRING" id="2309.CF15_00805"/>
<evidence type="ECO:0000256" key="1">
    <source>
        <dbReference type="ARBA" id="ARBA00022801"/>
    </source>
</evidence>
<evidence type="ECO:0000256" key="4">
    <source>
        <dbReference type="PIRNR" id="PIRNR009265"/>
    </source>
</evidence>
<dbReference type="AlphaFoldDB" id="A0A0V8RTP3"/>
<protein>
    <recommendedName>
        <fullName evidence="3 4">GTP cyclohydrolase III</fullName>
        <ecNumber evidence="3 4">3.5.4.29</ecNumber>
    </recommendedName>
</protein>
<dbReference type="RefSeq" id="WP_058370104.1">
    <property type="nucleotide sequence ID" value="NZ_LNTB01000001.1"/>
</dbReference>
<dbReference type="GO" id="GO:0005525">
    <property type="term" value="F:GTP binding"/>
    <property type="evidence" value="ECO:0007669"/>
    <property type="project" value="UniProtKB-KW"/>
</dbReference>
<evidence type="ECO:0000313" key="6">
    <source>
        <dbReference type="Proteomes" id="UP000053352"/>
    </source>
</evidence>
<sequence length="245" mass="26296">MPLLVGVIALLGYREWTESLGYDREWAIQGRQAAIYRAAVEAAALHGGHVIPASHDIMIALLNGVPLRAVESLYKAMSRESPVPVAIRVTSTSRPGWSMPPLEPGVVFDGEPEEPGSEVAAIHIDMNGVSSERLRKGFITPFAEVAKLHARLVEKALPRGYIPGYLGGDNLVVFAPAEELEEALELVQRLIDGGGYKLGVGVAASPREALARAAHALSVIRSRRDLSLYIIGPGEKPALRSPGRC</sequence>
<dbReference type="PIRSF" id="PIRSF009265">
    <property type="entry name" value="GTP_cyclohydro_3"/>
    <property type="match status" value="1"/>
</dbReference>
<keyword evidence="1 3" id="KW-0378">Hydrolase</keyword>
<dbReference type="PANTHER" id="PTHR42202">
    <property type="entry name" value="GTP CYCLOHYDROLASE III"/>
    <property type="match status" value="1"/>
</dbReference>
<dbReference type="Proteomes" id="UP000053352">
    <property type="component" value="Unassembled WGS sequence"/>
</dbReference>
<comment type="caution">
    <text evidence="5">The sequence shown here is derived from an EMBL/GenBank/DDBJ whole genome shotgun (WGS) entry which is preliminary data.</text>
</comment>
<dbReference type="EC" id="3.5.4.29" evidence="3 4"/>
<keyword evidence="3" id="KW-0547">Nucleotide-binding</keyword>
<evidence type="ECO:0000256" key="3">
    <source>
        <dbReference type="HAMAP-Rule" id="MF_00608"/>
    </source>
</evidence>
<name>A0A0V8RTP3_PYROC</name>
<reference evidence="5 6" key="1">
    <citation type="submission" date="2015-11" db="EMBL/GenBank/DDBJ databases">
        <title>Genome sequence of Pyrodictium occultum PL-19, a marine hyperthermophilic archaeon isolated from Volcano, Italy.</title>
        <authorList>
            <person name="Utturkar S."/>
            <person name="Huber H."/>
            <person name="Leptihn S."/>
            <person name="Brown S."/>
            <person name="Stetter K.O."/>
            <person name="Podar M."/>
        </authorList>
    </citation>
    <scope>NUCLEOTIDE SEQUENCE [LARGE SCALE GENOMIC DNA]</scope>
    <source>
        <strain evidence="5 6">PL-19</strain>
    </source>
</reference>
<organism evidence="5 6">
    <name type="scientific">Pyrodictium occultum</name>
    <dbReference type="NCBI Taxonomy" id="2309"/>
    <lineage>
        <taxon>Archaea</taxon>
        <taxon>Thermoproteota</taxon>
        <taxon>Thermoprotei</taxon>
        <taxon>Desulfurococcales</taxon>
        <taxon>Pyrodictiaceae</taxon>
        <taxon>Pyrodictium</taxon>
    </lineage>
</organism>
<dbReference type="InterPro" id="IPR007839">
    <property type="entry name" value="GTP_CycHdrlase_3"/>
</dbReference>
<dbReference type="InterPro" id="IPR043128">
    <property type="entry name" value="Rev_trsase/Diguanyl_cyclase"/>
</dbReference>
<keyword evidence="2 3" id="KW-0342">GTP-binding</keyword>
<dbReference type="OrthoDB" id="25211at2157"/>
<dbReference type="Gene3D" id="3.30.70.1230">
    <property type="entry name" value="Nucleotide cyclase"/>
    <property type="match status" value="1"/>
</dbReference>
<proteinExistence type="inferred from homology"/>
<dbReference type="Pfam" id="PF05165">
    <property type="entry name" value="GCH_III"/>
    <property type="match status" value="2"/>
</dbReference>
<dbReference type="Gene3D" id="3.30.70.270">
    <property type="match status" value="1"/>
</dbReference>
<evidence type="ECO:0000256" key="2">
    <source>
        <dbReference type="ARBA" id="ARBA00023134"/>
    </source>
</evidence>
<dbReference type="EMBL" id="LNTB01000001">
    <property type="protein sequence ID" value="KSW11431.1"/>
    <property type="molecule type" value="Genomic_DNA"/>
</dbReference>
<comment type="function">
    <text evidence="3 4">Catalyzes the formation of 2-amino-5-formylamino-6-ribofuranosylamino-4(3H)-pyrimidinone ribonucleotide monophosphate and inorganic phosphate from GTP. Also has an independent pyrophosphate phosphohydrolase activity.</text>
</comment>
<evidence type="ECO:0000313" key="5">
    <source>
        <dbReference type="EMBL" id="KSW11431.1"/>
    </source>
</evidence>